<sequence>MKSFSLALLLLVCLPRLAPARKDSWHLKKVSDFSWENCDDGQDPMLIKSLTVKPVPVNIPGNITVSMEGTTGVHLSSPIKGVVVMEKEVAPGIWFQLPCYKKIGSCIYKDVCETIDYFIPPGVPCPEPFHTYGLPCHCPFKKGTYSLPKTVFQIPPLKLPPSLSSGTYRAHIVLSNGTTLRNTRLGCFKIMITLKEASRPMPGKSDH</sequence>
<dbReference type="RefSeq" id="XP_007473963.1">
    <property type="nucleotide sequence ID" value="XM_007473901.3"/>
</dbReference>
<reference evidence="4" key="3">
    <citation type="submission" date="2025-09" db="UniProtKB">
        <authorList>
            <consortium name="Ensembl"/>
        </authorList>
    </citation>
    <scope>IDENTIFICATION</scope>
</reference>
<reference evidence="4" key="2">
    <citation type="submission" date="2025-08" db="UniProtKB">
        <authorList>
            <consortium name="Ensembl"/>
        </authorList>
    </citation>
    <scope>IDENTIFICATION</scope>
</reference>
<dbReference type="PANTHER" id="PTHR17357:SF0">
    <property type="entry name" value="GANGLIOSIDE GM2 ACTIVATOR"/>
    <property type="match status" value="1"/>
</dbReference>
<dbReference type="InterPro" id="IPR003172">
    <property type="entry name" value="ML_dom"/>
</dbReference>
<dbReference type="PANTHER" id="PTHR17357">
    <property type="entry name" value="GM2 GANGLIOSIDE ACTIVATOR PROTEIN"/>
    <property type="match status" value="1"/>
</dbReference>
<dbReference type="GeneTree" id="ENSGT00390000003288"/>
<gene>
    <name evidence="4" type="primary">GM2A</name>
</gene>
<reference evidence="4 5" key="1">
    <citation type="journal article" date="2007" name="Nature">
        <title>Genome of the marsupial Monodelphis domestica reveals innovation in non-coding sequences.</title>
        <authorList>
            <person name="Mikkelsen T.S."/>
            <person name="Wakefield M.J."/>
            <person name="Aken B."/>
            <person name="Amemiya C.T."/>
            <person name="Chang J.L."/>
            <person name="Duke S."/>
            <person name="Garber M."/>
            <person name="Gentles A.J."/>
            <person name="Goodstadt L."/>
            <person name="Heger A."/>
            <person name="Jurka J."/>
            <person name="Kamal M."/>
            <person name="Mauceli E."/>
            <person name="Searle S.M."/>
            <person name="Sharpe T."/>
            <person name="Baker M.L."/>
            <person name="Batzer M.A."/>
            <person name="Benos P.V."/>
            <person name="Belov K."/>
            <person name="Clamp M."/>
            <person name="Cook A."/>
            <person name="Cuff J."/>
            <person name="Das R."/>
            <person name="Davidow L."/>
            <person name="Deakin J.E."/>
            <person name="Fazzari M.J."/>
            <person name="Glass J.L."/>
            <person name="Grabherr M."/>
            <person name="Greally J.M."/>
            <person name="Gu W."/>
            <person name="Hore T.A."/>
            <person name="Huttley G.A."/>
            <person name="Kleber M."/>
            <person name="Jirtle R.L."/>
            <person name="Koina E."/>
            <person name="Lee J.T."/>
            <person name="Mahony S."/>
            <person name="Marra M.A."/>
            <person name="Miller R.D."/>
            <person name="Nicholls R.D."/>
            <person name="Oda M."/>
            <person name="Papenfuss A.T."/>
            <person name="Parra Z.E."/>
            <person name="Pollock D.D."/>
            <person name="Ray D.A."/>
            <person name="Schein J.E."/>
            <person name="Speed T.P."/>
            <person name="Thompson K."/>
            <person name="VandeBerg J.L."/>
            <person name="Wade C.M."/>
            <person name="Walker J.A."/>
            <person name="Waters P.D."/>
            <person name="Webber C."/>
            <person name="Weidman J.R."/>
            <person name="Xie X."/>
            <person name="Zody M.C."/>
            <person name="Baldwin J."/>
            <person name="Abdouelleil A."/>
            <person name="Abdulkadir J."/>
            <person name="Abebe A."/>
            <person name="Abera B."/>
            <person name="Abreu J."/>
            <person name="Acer S.C."/>
            <person name="Aftuck L."/>
            <person name="Alexander A."/>
            <person name="An P."/>
            <person name="Anderson E."/>
            <person name="Anderson S."/>
            <person name="Arachi H."/>
            <person name="Azer M."/>
            <person name="Bachantsang P."/>
            <person name="Barry A."/>
            <person name="Bayul T."/>
            <person name="Berlin A."/>
            <person name="Bessette D."/>
            <person name="Bloom T."/>
            <person name="Bloom T."/>
            <person name="Boguslavskiy L."/>
            <person name="Bonnet C."/>
            <person name="Boukhgalter B."/>
            <person name="Bourzgui I."/>
            <person name="Brown A."/>
            <person name="Cahill P."/>
            <person name="Channer S."/>
            <person name="Cheshatsang Y."/>
            <person name="Chuda L."/>
            <person name="Citroen M."/>
            <person name="Collymore A."/>
            <person name="Cooke P."/>
            <person name="Costello M."/>
            <person name="D'Aco K."/>
            <person name="Daza R."/>
            <person name="De Haan G."/>
            <person name="DeGray S."/>
            <person name="DeMaso C."/>
            <person name="Dhargay N."/>
            <person name="Dooley K."/>
            <person name="Dooley E."/>
            <person name="Doricent M."/>
            <person name="Dorje P."/>
            <person name="Dorjee K."/>
            <person name="Dupes A."/>
            <person name="Elong R."/>
            <person name="Falk J."/>
            <person name="Farina A."/>
            <person name="Faro S."/>
            <person name="Ferguson D."/>
            <person name="Fisher S."/>
            <person name="Foley C.D."/>
            <person name="Franke A."/>
            <person name="Friedrich D."/>
            <person name="Gadbois L."/>
            <person name="Gearin G."/>
            <person name="Gearin C.R."/>
            <person name="Giannoukos G."/>
            <person name="Goode T."/>
            <person name="Graham J."/>
            <person name="Grandbois E."/>
            <person name="Grewal S."/>
            <person name="Gyaltsen K."/>
            <person name="Hafez N."/>
            <person name="Hagos B."/>
            <person name="Hall J."/>
            <person name="Henson C."/>
            <person name="Hollinger A."/>
            <person name="Honan T."/>
            <person name="Huard M.D."/>
            <person name="Hughes L."/>
            <person name="Hurhula B."/>
            <person name="Husby M.E."/>
            <person name="Kamat A."/>
            <person name="Kanga B."/>
            <person name="Kashin S."/>
            <person name="Khazanovich D."/>
            <person name="Kisner P."/>
            <person name="Lance K."/>
            <person name="Lara M."/>
            <person name="Lee W."/>
            <person name="Lennon N."/>
            <person name="Letendre F."/>
            <person name="LeVine R."/>
            <person name="Lipovsky A."/>
            <person name="Liu X."/>
            <person name="Liu J."/>
            <person name="Liu S."/>
            <person name="Lokyitsang T."/>
            <person name="Lokyitsang Y."/>
            <person name="Lubonja R."/>
            <person name="Lui A."/>
            <person name="MacDonald P."/>
            <person name="Magnisalis V."/>
            <person name="Maru K."/>
            <person name="Matthews C."/>
            <person name="McCusker W."/>
            <person name="McDonough S."/>
            <person name="Mehta T."/>
            <person name="Meldrim J."/>
            <person name="Meneus L."/>
            <person name="Mihai O."/>
            <person name="Mihalev A."/>
            <person name="Mihova T."/>
            <person name="Mittelman R."/>
            <person name="Mlenga V."/>
            <person name="Montmayeur A."/>
            <person name="Mulrain L."/>
            <person name="Navidi A."/>
            <person name="Naylor J."/>
            <person name="Negash T."/>
            <person name="Nguyen T."/>
            <person name="Nguyen N."/>
            <person name="Nicol R."/>
            <person name="Norbu C."/>
            <person name="Norbu N."/>
            <person name="Novod N."/>
            <person name="O'Neill B."/>
            <person name="Osman S."/>
            <person name="Markiewicz E."/>
            <person name="Oyono O.L."/>
            <person name="Patti C."/>
            <person name="Phunkhang P."/>
            <person name="Pierre F."/>
            <person name="Priest M."/>
            <person name="Raghuraman S."/>
            <person name="Rege F."/>
            <person name="Reyes R."/>
            <person name="Rise C."/>
            <person name="Rogov P."/>
            <person name="Ross K."/>
            <person name="Ryan E."/>
            <person name="Settipalli S."/>
            <person name="Shea T."/>
            <person name="Sherpa N."/>
            <person name="Shi L."/>
            <person name="Shih D."/>
            <person name="Sparrow T."/>
            <person name="Spaulding J."/>
            <person name="Stalker J."/>
            <person name="Stange-Thomann N."/>
            <person name="Stavropoulos S."/>
            <person name="Stone C."/>
            <person name="Strader C."/>
            <person name="Tesfaye S."/>
            <person name="Thomson T."/>
            <person name="Thoulutsang Y."/>
            <person name="Thoulutsang D."/>
            <person name="Topham K."/>
            <person name="Topping I."/>
            <person name="Tsamla T."/>
            <person name="Vassiliev H."/>
            <person name="Vo A."/>
            <person name="Wangchuk T."/>
            <person name="Wangdi T."/>
            <person name="Weiand M."/>
            <person name="Wilkinson J."/>
            <person name="Wilson A."/>
            <person name="Yadav S."/>
            <person name="Young G."/>
            <person name="Yu Q."/>
            <person name="Zembek L."/>
            <person name="Zhong D."/>
            <person name="Zimmer A."/>
            <person name="Zwirko Z."/>
            <person name="Jaffe D.B."/>
            <person name="Alvarez P."/>
            <person name="Brockman W."/>
            <person name="Butler J."/>
            <person name="Chin C."/>
            <person name="Gnerre S."/>
            <person name="MacCallum I."/>
            <person name="Graves J.A."/>
            <person name="Ponting C.P."/>
            <person name="Breen M."/>
            <person name="Samollow P.B."/>
            <person name="Lander E.S."/>
            <person name="Lindblad-Toh K."/>
        </authorList>
    </citation>
    <scope>NUCLEOTIDE SEQUENCE [LARGE SCALE GENOMIC DNA]</scope>
</reference>
<evidence type="ECO:0000256" key="2">
    <source>
        <dbReference type="SAM" id="SignalP"/>
    </source>
</evidence>
<dbReference type="SUPFAM" id="SSF63707">
    <property type="entry name" value="Ganglioside M2 (gm2) activator"/>
    <property type="match status" value="1"/>
</dbReference>
<name>A0A5F8GF89_MONDO</name>
<dbReference type="InterPro" id="IPR036846">
    <property type="entry name" value="GM2-AP_sf"/>
</dbReference>
<accession>A0A5F8GF89</accession>
<dbReference type="STRING" id="13616.ENSMODP00000046124"/>
<keyword evidence="5" id="KW-1185">Reference proteome</keyword>
<dbReference type="GO" id="GO:0009898">
    <property type="term" value="C:cytoplasmic side of plasma membrane"/>
    <property type="evidence" value="ECO:0000318"/>
    <property type="project" value="GO_Central"/>
</dbReference>
<dbReference type="Bgee" id="ENSMODG00000041349">
    <property type="expression patterns" value="Expressed in placenta and 18 other cell types or tissues"/>
</dbReference>
<dbReference type="FunCoup" id="A0A5F8GF89">
    <property type="interactions" value="184"/>
</dbReference>
<evidence type="ECO:0000256" key="1">
    <source>
        <dbReference type="ARBA" id="ARBA00022729"/>
    </source>
</evidence>
<protein>
    <submittedName>
        <fullName evidence="4">Ganglioside GM2 activator</fullName>
    </submittedName>
</protein>
<evidence type="ECO:0000313" key="5">
    <source>
        <dbReference type="Proteomes" id="UP000002280"/>
    </source>
</evidence>
<feature type="domain" description="MD-2-related lipid-recognition" evidence="3">
    <location>
        <begin position="35"/>
        <end position="192"/>
    </location>
</feature>
<dbReference type="GO" id="GO:0005319">
    <property type="term" value="F:lipid transporter activity"/>
    <property type="evidence" value="ECO:0000318"/>
    <property type="project" value="GO_Central"/>
</dbReference>
<dbReference type="AlphaFoldDB" id="A0A5F8GF89"/>
<keyword evidence="1 2" id="KW-0732">Signal</keyword>
<dbReference type="KEGG" id="mdo:100029456"/>
<evidence type="ECO:0000259" key="3">
    <source>
        <dbReference type="SMART" id="SM00737"/>
    </source>
</evidence>
<dbReference type="GeneID" id="100029456"/>
<dbReference type="OMA" id="WENCGPP"/>
<feature type="chain" id="PRO_5023832588" evidence="2">
    <location>
        <begin position="21"/>
        <end position="207"/>
    </location>
</feature>
<dbReference type="Gene3D" id="2.70.220.10">
    <property type="entry name" value="Ganglioside GM2 activator"/>
    <property type="match status" value="1"/>
</dbReference>
<dbReference type="CTD" id="2760"/>
<feature type="signal peptide" evidence="2">
    <location>
        <begin position="1"/>
        <end position="20"/>
    </location>
</feature>
<dbReference type="InterPro" id="IPR028996">
    <property type="entry name" value="GM2-AP"/>
</dbReference>
<dbReference type="GO" id="GO:0008047">
    <property type="term" value="F:enzyme activator activity"/>
    <property type="evidence" value="ECO:0007669"/>
    <property type="project" value="InterPro"/>
</dbReference>
<dbReference type="Ensembl" id="ENSMODT00000055108.1">
    <property type="protein sequence ID" value="ENSMODP00000046124.1"/>
    <property type="gene ID" value="ENSMODG00000041349.1"/>
</dbReference>
<dbReference type="InParanoid" id="A0A5F8GF89"/>
<dbReference type="GO" id="GO:0006869">
    <property type="term" value="P:lipid transport"/>
    <property type="evidence" value="ECO:0000318"/>
    <property type="project" value="GO_Central"/>
</dbReference>
<dbReference type="GO" id="GO:0006689">
    <property type="term" value="P:ganglioside catabolic process"/>
    <property type="evidence" value="ECO:0000318"/>
    <property type="project" value="GO_Central"/>
</dbReference>
<dbReference type="Proteomes" id="UP000002280">
    <property type="component" value="Chromosome 1"/>
</dbReference>
<organism evidence="4 5">
    <name type="scientific">Monodelphis domestica</name>
    <name type="common">Gray short-tailed opossum</name>
    <dbReference type="NCBI Taxonomy" id="13616"/>
    <lineage>
        <taxon>Eukaryota</taxon>
        <taxon>Metazoa</taxon>
        <taxon>Chordata</taxon>
        <taxon>Craniata</taxon>
        <taxon>Vertebrata</taxon>
        <taxon>Euteleostomi</taxon>
        <taxon>Mammalia</taxon>
        <taxon>Metatheria</taxon>
        <taxon>Didelphimorphia</taxon>
        <taxon>Didelphidae</taxon>
        <taxon>Monodelphis</taxon>
    </lineage>
</organism>
<dbReference type="OrthoDB" id="6409159at2759"/>
<evidence type="ECO:0000313" key="4">
    <source>
        <dbReference type="Ensembl" id="ENSMODP00000046124.1"/>
    </source>
</evidence>
<dbReference type="Pfam" id="PF02221">
    <property type="entry name" value="E1_DerP2_DerF2"/>
    <property type="match status" value="1"/>
</dbReference>
<proteinExistence type="predicted"/>
<dbReference type="SMART" id="SM00737">
    <property type="entry name" value="ML"/>
    <property type="match status" value="1"/>
</dbReference>